<dbReference type="PANTHER" id="PTHR22808:SF3">
    <property type="entry name" value="5-METHYLCYTOSINE RRNA METHYLTRANSFERASE NSUN4"/>
    <property type="match status" value="1"/>
</dbReference>
<name>A0A2A2JRH1_9BILA</name>
<dbReference type="PROSITE" id="PS51686">
    <property type="entry name" value="SAM_MT_RSMB_NOP"/>
    <property type="match status" value="1"/>
</dbReference>
<organism evidence="14 15">
    <name type="scientific">Diploscapter pachys</name>
    <dbReference type="NCBI Taxonomy" id="2018661"/>
    <lineage>
        <taxon>Eukaryota</taxon>
        <taxon>Metazoa</taxon>
        <taxon>Ecdysozoa</taxon>
        <taxon>Nematoda</taxon>
        <taxon>Chromadorea</taxon>
        <taxon>Rhabditida</taxon>
        <taxon>Rhabditina</taxon>
        <taxon>Rhabditomorpha</taxon>
        <taxon>Rhabditoidea</taxon>
        <taxon>Rhabditidae</taxon>
        <taxon>Diploscapter</taxon>
    </lineage>
</organism>
<evidence type="ECO:0000256" key="11">
    <source>
        <dbReference type="PROSITE-ProRule" id="PRU01023"/>
    </source>
</evidence>
<feature type="region of interest" description="Disordered" evidence="12">
    <location>
        <begin position="74"/>
        <end position="108"/>
    </location>
</feature>
<feature type="compositionally biased region" description="Acidic residues" evidence="12">
    <location>
        <begin position="95"/>
        <end position="105"/>
    </location>
</feature>
<sequence length="421" mass="47189">MVALDQFDFNYGPLYGAKWPSIRLGLTTPNKYICVGNTLSEAWYDKKDDLVELGAYDLTADIAKKHQKRQIKARKIVSQVPSSSKNPEPIPENQENSEEDQENEEAMMRSSLGLDKFVESSGHLSLADLQMNKREQLIGVQYQDADPDEIPLRRHTVELPTELKVFTFPRGSISDFPMPPRGSDQIPGWWLMDGASLIPVLALDLKKGETMLDMCAAPGGKSLISLLTKLPDKIVSNDFKLSRLGDLKRSLAMYVPMDSEEAGRVIIKRKNASNWDGWDELKCYDKVLADVPCSTDRLAVSFDEGNIFAAKHTQERLNLPQLQMNILVNAIRSCRVGGSVVYSTCTLSPIQNESVIEKAAAMVKHNFGIDVIEESLSDLFISLYNTGMYQVNTHCRRGYLILPFLPSNFGPMYVCKLTRLS</sequence>
<accession>A0A2A2JRH1</accession>
<comment type="caution">
    <text evidence="14">The sequence shown here is derived from an EMBL/GenBank/DDBJ whole genome shotgun (WGS) entry which is preliminary data.</text>
</comment>
<feature type="binding site" evidence="11">
    <location>
        <position position="238"/>
    </location>
    <ligand>
        <name>S-adenosyl-L-methionine</name>
        <dbReference type="ChEBI" id="CHEBI:59789"/>
    </ligand>
</feature>
<dbReference type="Gene3D" id="3.40.50.150">
    <property type="entry name" value="Vaccinia Virus protein VP39"/>
    <property type="match status" value="1"/>
</dbReference>
<keyword evidence="4 11" id="KW-0808">Transferase</keyword>
<dbReference type="AlphaFoldDB" id="A0A2A2JRH1"/>
<evidence type="ECO:0000256" key="9">
    <source>
        <dbReference type="ARBA" id="ARBA00042050"/>
    </source>
</evidence>
<evidence type="ECO:0000256" key="12">
    <source>
        <dbReference type="SAM" id="MobiDB-lite"/>
    </source>
</evidence>
<dbReference type="GO" id="GO:0031167">
    <property type="term" value="P:rRNA methylation"/>
    <property type="evidence" value="ECO:0007669"/>
    <property type="project" value="TreeGrafter"/>
</dbReference>
<gene>
    <name evidence="14" type="ORF">WR25_25360</name>
</gene>
<feature type="binding site" evidence="11">
    <location>
        <begin position="215"/>
        <end position="221"/>
    </location>
    <ligand>
        <name>S-adenosyl-L-methionine</name>
        <dbReference type="ChEBI" id="CHEBI:59789"/>
    </ligand>
</feature>
<comment type="similarity">
    <text evidence="11">Belongs to the class I-like SAM-binding methyltransferase superfamily. RsmB/NOP family.</text>
</comment>
<dbReference type="STRING" id="2018661.A0A2A2JRH1"/>
<keyword evidence="3 11" id="KW-0489">Methyltransferase</keyword>
<dbReference type="FunFam" id="3.40.50.150:FF:000055">
    <property type="entry name" value="5-methylcytosine rRNA methyltransferase NSUN4"/>
    <property type="match status" value="1"/>
</dbReference>
<keyword evidence="8" id="KW-0496">Mitochondrion</keyword>
<dbReference type="InterPro" id="IPR049560">
    <property type="entry name" value="MeTrfase_RsmB-F_NOP2_cat"/>
</dbReference>
<dbReference type="OrthoDB" id="8020218at2759"/>
<dbReference type="EMBL" id="LIAE01010266">
    <property type="protein sequence ID" value="PAV64278.1"/>
    <property type="molecule type" value="Genomic_DNA"/>
</dbReference>
<dbReference type="PRINTS" id="PR02008">
    <property type="entry name" value="RCMTFAMILY"/>
</dbReference>
<dbReference type="GO" id="GO:0005762">
    <property type="term" value="C:mitochondrial large ribosomal subunit"/>
    <property type="evidence" value="ECO:0007669"/>
    <property type="project" value="TreeGrafter"/>
</dbReference>
<dbReference type="GO" id="GO:0008173">
    <property type="term" value="F:RNA methyltransferase activity"/>
    <property type="evidence" value="ECO:0007669"/>
    <property type="project" value="InterPro"/>
</dbReference>
<evidence type="ECO:0000256" key="1">
    <source>
        <dbReference type="ARBA" id="ARBA00004173"/>
    </source>
</evidence>
<keyword evidence="15" id="KW-1185">Reference proteome</keyword>
<dbReference type="PANTHER" id="PTHR22808">
    <property type="entry name" value="NCL1 YEAST -RELATED NOL1/NOP2/FMU SUN DOMAIN-CONTAINING"/>
    <property type="match status" value="1"/>
</dbReference>
<protein>
    <recommendedName>
        <fullName evidence="9">NOL1/NOP2/Sun domain family member 4</fullName>
    </recommendedName>
</protein>
<evidence type="ECO:0000256" key="6">
    <source>
        <dbReference type="ARBA" id="ARBA00022884"/>
    </source>
</evidence>
<evidence type="ECO:0000259" key="13">
    <source>
        <dbReference type="PROSITE" id="PS51686"/>
    </source>
</evidence>
<dbReference type="Proteomes" id="UP000218231">
    <property type="component" value="Unassembled WGS sequence"/>
</dbReference>
<dbReference type="Gene3D" id="6.20.240.40">
    <property type="match status" value="1"/>
</dbReference>
<reference evidence="14 15" key="1">
    <citation type="journal article" date="2017" name="Curr. Biol.">
        <title>Genome architecture and evolution of a unichromosomal asexual nematode.</title>
        <authorList>
            <person name="Fradin H."/>
            <person name="Zegar C."/>
            <person name="Gutwein M."/>
            <person name="Lucas J."/>
            <person name="Kovtun M."/>
            <person name="Corcoran D."/>
            <person name="Baugh L.R."/>
            <person name="Kiontke K."/>
            <person name="Gunsalus K."/>
            <person name="Fitch D.H."/>
            <person name="Piano F."/>
        </authorList>
    </citation>
    <scope>NUCLEOTIDE SEQUENCE [LARGE SCALE GENOMIC DNA]</scope>
    <source>
        <strain evidence="14">PF1309</strain>
    </source>
</reference>
<evidence type="ECO:0000256" key="5">
    <source>
        <dbReference type="ARBA" id="ARBA00022691"/>
    </source>
</evidence>
<comment type="caution">
    <text evidence="11">Lacks conserved residue(s) required for the propagation of feature annotation.</text>
</comment>
<comment type="catalytic activity">
    <reaction evidence="10">
        <text>a cytidine in rRNA + S-adenosyl-L-methionine = a 5-methylcytidine in rRNA + S-adenosyl-L-homocysteine + H(+)</text>
        <dbReference type="Rhea" id="RHEA:61484"/>
        <dbReference type="Rhea" id="RHEA-COMP:15836"/>
        <dbReference type="Rhea" id="RHEA-COMP:15837"/>
        <dbReference type="ChEBI" id="CHEBI:15378"/>
        <dbReference type="ChEBI" id="CHEBI:57856"/>
        <dbReference type="ChEBI" id="CHEBI:59789"/>
        <dbReference type="ChEBI" id="CHEBI:74483"/>
        <dbReference type="ChEBI" id="CHEBI:82748"/>
    </reaction>
</comment>
<keyword evidence="6 11" id="KW-0694">RNA-binding</keyword>
<dbReference type="GO" id="GO:0003723">
    <property type="term" value="F:RNA binding"/>
    <property type="evidence" value="ECO:0007669"/>
    <property type="project" value="UniProtKB-UniRule"/>
</dbReference>
<proteinExistence type="inferred from homology"/>
<keyword evidence="2" id="KW-0698">rRNA processing</keyword>
<dbReference type="InterPro" id="IPR023267">
    <property type="entry name" value="RCMT"/>
</dbReference>
<dbReference type="InterPro" id="IPR001678">
    <property type="entry name" value="MeTrfase_RsmB-F_NOP2_dom"/>
</dbReference>
<evidence type="ECO:0000256" key="2">
    <source>
        <dbReference type="ARBA" id="ARBA00022552"/>
    </source>
</evidence>
<evidence type="ECO:0000313" key="14">
    <source>
        <dbReference type="EMBL" id="PAV64278.1"/>
    </source>
</evidence>
<keyword evidence="5 11" id="KW-0949">S-adenosyl-L-methionine</keyword>
<keyword evidence="7" id="KW-0809">Transit peptide</keyword>
<feature type="active site" description="Nucleophile" evidence="11">
    <location>
        <position position="345"/>
    </location>
</feature>
<evidence type="ECO:0000256" key="8">
    <source>
        <dbReference type="ARBA" id="ARBA00023128"/>
    </source>
</evidence>
<dbReference type="Pfam" id="PF01189">
    <property type="entry name" value="Methyltr_RsmB-F"/>
    <property type="match status" value="1"/>
</dbReference>
<evidence type="ECO:0000313" key="15">
    <source>
        <dbReference type="Proteomes" id="UP000218231"/>
    </source>
</evidence>
<evidence type="ECO:0000256" key="4">
    <source>
        <dbReference type="ARBA" id="ARBA00022679"/>
    </source>
</evidence>
<dbReference type="SUPFAM" id="SSF53335">
    <property type="entry name" value="S-adenosyl-L-methionine-dependent methyltransferases"/>
    <property type="match status" value="1"/>
</dbReference>
<dbReference type="InterPro" id="IPR029063">
    <property type="entry name" value="SAM-dependent_MTases_sf"/>
</dbReference>
<feature type="binding site" evidence="11">
    <location>
        <position position="290"/>
    </location>
    <ligand>
        <name>S-adenosyl-L-methionine</name>
        <dbReference type="ChEBI" id="CHEBI:59789"/>
    </ligand>
</feature>
<evidence type="ECO:0000256" key="7">
    <source>
        <dbReference type="ARBA" id="ARBA00022946"/>
    </source>
</evidence>
<feature type="domain" description="SAM-dependent MTase RsmB/NOP-type" evidence="13">
    <location>
        <begin position="117"/>
        <end position="420"/>
    </location>
</feature>
<comment type="subcellular location">
    <subcellularLocation>
        <location evidence="1">Mitochondrion</location>
    </subcellularLocation>
</comment>
<evidence type="ECO:0000256" key="3">
    <source>
        <dbReference type="ARBA" id="ARBA00022603"/>
    </source>
</evidence>
<evidence type="ECO:0000256" key="10">
    <source>
        <dbReference type="ARBA" id="ARBA00049302"/>
    </source>
</evidence>